<dbReference type="Proteomes" id="UP000572635">
    <property type="component" value="Unassembled WGS sequence"/>
</dbReference>
<accession>A0A7W8QS44</accession>
<evidence type="ECO:0000313" key="1">
    <source>
        <dbReference type="EMBL" id="MBB5434601.1"/>
    </source>
</evidence>
<dbReference type="AlphaFoldDB" id="A0A7W8QS44"/>
<gene>
    <name evidence="1" type="ORF">HDA36_004685</name>
</gene>
<keyword evidence="2" id="KW-1185">Reference proteome</keyword>
<name>A0A7W8QS44_9ACTN</name>
<dbReference type="EMBL" id="JACHDB010000001">
    <property type="protein sequence ID" value="MBB5434601.1"/>
    <property type="molecule type" value="Genomic_DNA"/>
</dbReference>
<reference evidence="1 2" key="1">
    <citation type="submission" date="2020-08" db="EMBL/GenBank/DDBJ databases">
        <title>Sequencing the genomes of 1000 actinobacteria strains.</title>
        <authorList>
            <person name="Klenk H.-P."/>
        </authorList>
    </citation>
    <scope>NUCLEOTIDE SEQUENCE [LARGE SCALE GENOMIC DNA]</scope>
    <source>
        <strain evidence="1 2">DSM 44551</strain>
    </source>
</reference>
<protein>
    <submittedName>
        <fullName evidence="1">Uncharacterized protein</fullName>
    </submittedName>
</protein>
<dbReference type="RefSeq" id="WP_184395338.1">
    <property type="nucleotide sequence ID" value="NZ_BAAAJD010000060.1"/>
</dbReference>
<comment type="caution">
    <text evidence="1">The sequence shown here is derived from an EMBL/GenBank/DDBJ whole genome shotgun (WGS) entry which is preliminary data.</text>
</comment>
<sequence length="233" mass="24933">METDLRAGDVVRVSCPFTATRVTGRTGSHVLIEWPWREAGLGRAECCDKVAIEADPGSSANSPGLFRLAPAAGSLGTGDPCRVGIPPTLLHVTAIEHCDPPPESGLPSGPRRNAVLLPVGRSDDPDLEDRGHFVDLDRNAPVRFEPLFRPYERLAVGDEVADAAGRAWRFDGPWSWSPFDGGGAGEPVWPLTLLTRDGVEDEEAAAAVADATRTGSHRSELARWTALTRAEPV</sequence>
<evidence type="ECO:0000313" key="2">
    <source>
        <dbReference type="Proteomes" id="UP000572635"/>
    </source>
</evidence>
<proteinExistence type="predicted"/>
<organism evidence="1 2">
    <name type="scientific">Nocardiopsis composta</name>
    <dbReference type="NCBI Taxonomy" id="157465"/>
    <lineage>
        <taxon>Bacteria</taxon>
        <taxon>Bacillati</taxon>
        <taxon>Actinomycetota</taxon>
        <taxon>Actinomycetes</taxon>
        <taxon>Streptosporangiales</taxon>
        <taxon>Nocardiopsidaceae</taxon>
        <taxon>Nocardiopsis</taxon>
    </lineage>
</organism>